<dbReference type="Gene3D" id="1.10.10.10">
    <property type="entry name" value="Winged helix-like DNA-binding domain superfamily/Winged helix DNA-binding domain"/>
    <property type="match status" value="1"/>
</dbReference>
<feature type="domain" description="ANTAR" evidence="5">
    <location>
        <begin position="182"/>
        <end position="243"/>
    </location>
</feature>
<dbReference type="SUPFAM" id="SSF52172">
    <property type="entry name" value="CheY-like"/>
    <property type="match status" value="1"/>
</dbReference>
<dbReference type="Proteomes" id="UP000268727">
    <property type="component" value="Unassembled WGS sequence"/>
</dbReference>
<evidence type="ECO:0000313" key="6">
    <source>
        <dbReference type="EMBL" id="ROP41718.1"/>
    </source>
</evidence>
<dbReference type="SMART" id="SM00065">
    <property type="entry name" value="GAF"/>
    <property type="match status" value="1"/>
</dbReference>
<dbReference type="Pfam" id="PF03861">
    <property type="entry name" value="ANTAR"/>
    <property type="match status" value="1"/>
</dbReference>
<evidence type="ECO:0000313" key="7">
    <source>
        <dbReference type="Proteomes" id="UP000268727"/>
    </source>
</evidence>
<proteinExistence type="predicted"/>
<dbReference type="GO" id="GO:0016301">
    <property type="term" value="F:kinase activity"/>
    <property type="evidence" value="ECO:0007669"/>
    <property type="project" value="UniProtKB-KW"/>
</dbReference>
<dbReference type="SMART" id="SM01012">
    <property type="entry name" value="ANTAR"/>
    <property type="match status" value="1"/>
</dbReference>
<name>A0A3N1HGT4_9PSEU</name>
<dbReference type="PROSITE" id="PS50921">
    <property type="entry name" value="ANTAR"/>
    <property type="match status" value="1"/>
</dbReference>
<gene>
    <name evidence="6" type="ORF">EDD40_7154</name>
</gene>
<organism evidence="6 7">
    <name type="scientific">Saccharothrix texasensis</name>
    <dbReference type="NCBI Taxonomy" id="103734"/>
    <lineage>
        <taxon>Bacteria</taxon>
        <taxon>Bacillati</taxon>
        <taxon>Actinomycetota</taxon>
        <taxon>Actinomycetes</taxon>
        <taxon>Pseudonocardiales</taxon>
        <taxon>Pseudonocardiaceae</taxon>
        <taxon>Saccharothrix</taxon>
    </lineage>
</organism>
<dbReference type="InterPro" id="IPR003018">
    <property type="entry name" value="GAF"/>
</dbReference>
<dbReference type="InterPro" id="IPR011006">
    <property type="entry name" value="CheY-like_superfamily"/>
</dbReference>
<dbReference type="PIRSF" id="PIRSF036625">
    <property type="entry name" value="GAF_ANTAR"/>
    <property type="match status" value="1"/>
</dbReference>
<evidence type="ECO:0000256" key="3">
    <source>
        <dbReference type="ARBA" id="ARBA00023015"/>
    </source>
</evidence>
<keyword evidence="1" id="KW-0808">Transferase</keyword>
<dbReference type="InterPro" id="IPR005561">
    <property type="entry name" value="ANTAR"/>
</dbReference>
<dbReference type="InterPro" id="IPR029016">
    <property type="entry name" value="GAF-like_dom_sf"/>
</dbReference>
<dbReference type="Gene3D" id="3.30.450.40">
    <property type="match status" value="1"/>
</dbReference>
<evidence type="ECO:0000256" key="4">
    <source>
        <dbReference type="ARBA" id="ARBA00023163"/>
    </source>
</evidence>
<dbReference type="GO" id="GO:0003723">
    <property type="term" value="F:RNA binding"/>
    <property type="evidence" value="ECO:0007669"/>
    <property type="project" value="InterPro"/>
</dbReference>
<reference evidence="6 7" key="1">
    <citation type="submission" date="2018-11" db="EMBL/GenBank/DDBJ databases">
        <title>Sequencing the genomes of 1000 actinobacteria strains.</title>
        <authorList>
            <person name="Klenk H.-P."/>
        </authorList>
    </citation>
    <scope>NUCLEOTIDE SEQUENCE [LARGE SCALE GENOMIC DNA]</scope>
    <source>
        <strain evidence="6 7">DSM 44231</strain>
    </source>
</reference>
<sequence length="250" mass="26899">MGGGQRVVADDHLAEGLVRRLDEVTGALEGLSGLVEQEEDLAVVLDRICRQVAHAIPGADLVSVTLLTDGDPVTGAATDQVALDVDHAQYRAAEGPCLEAARTGQVVRALPAELPDRWPSFGELVAGLDVAGYLSAPFRVEGAPGSLNLYSRRPDGFRALDAALLELYTTAAETVLRVARRHLRDRGQAVQLRQALTSRAVIDQAKGIVMAVHRVSADEAFDMLVDRSQRANVKLRDYAEQFIEEILADG</sequence>
<dbReference type="AlphaFoldDB" id="A0A3N1HGT4"/>
<dbReference type="Pfam" id="PF13185">
    <property type="entry name" value="GAF_2"/>
    <property type="match status" value="1"/>
</dbReference>
<protein>
    <submittedName>
        <fullName evidence="6">GAF domain-containing protein</fullName>
    </submittedName>
</protein>
<keyword evidence="4" id="KW-0804">Transcription</keyword>
<comment type="caution">
    <text evidence="6">The sequence shown here is derived from an EMBL/GenBank/DDBJ whole genome shotgun (WGS) entry which is preliminary data.</text>
</comment>
<dbReference type="SUPFAM" id="SSF55781">
    <property type="entry name" value="GAF domain-like"/>
    <property type="match status" value="1"/>
</dbReference>
<accession>A0A3N1HGT4</accession>
<evidence type="ECO:0000256" key="1">
    <source>
        <dbReference type="ARBA" id="ARBA00022679"/>
    </source>
</evidence>
<keyword evidence="7" id="KW-1185">Reference proteome</keyword>
<dbReference type="OrthoDB" id="4929862at2"/>
<dbReference type="InterPro" id="IPR012074">
    <property type="entry name" value="GAF_ANTAR"/>
</dbReference>
<evidence type="ECO:0000256" key="2">
    <source>
        <dbReference type="ARBA" id="ARBA00022777"/>
    </source>
</evidence>
<keyword evidence="3" id="KW-0805">Transcription regulation</keyword>
<dbReference type="InterPro" id="IPR036388">
    <property type="entry name" value="WH-like_DNA-bd_sf"/>
</dbReference>
<dbReference type="EMBL" id="RJKM01000001">
    <property type="protein sequence ID" value="ROP41718.1"/>
    <property type="molecule type" value="Genomic_DNA"/>
</dbReference>
<keyword evidence="2" id="KW-0418">Kinase</keyword>
<evidence type="ECO:0000259" key="5">
    <source>
        <dbReference type="PROSITE" id="PS50921"/>
    </source>
</evidence>